<sequence length="33" mass="3536">MLMSASDKIVVAKKPIPGICAFPSIICKYALIN</sequence>
<organism evidence="1 2">
    <name type="scientific">Chelatococcus asaccharovorans</name>
    <dbReference type="NCBI Taxonomy" id="28210"/>
    <lineage>
        <taxon>Bacteria</taxon>
        <taxon>Pseudomonadati</taxon>
        <taxon>Pseudomonadota</taxon>
        <taxon>Alphaproteobacteria</taxon>
        <taxon>Hyphomicrobiales</taxon>
        <taxon>Chelatococcaceae</taxon>
        <taxon>Chelatococcus</taxon>
    </lineage>
</organism>
<keyword evidence="2" id="KW-1185">Reference proteome</keyword>
<proteinExistence type="predicted"/>
<evidence type="ECO:0000313" key="2">
    <source>
        <dbReference type="Proteomes" id="UP000248021"/>
    </source>
</evidence>
<gene>
    <name evidence="1" type="ORF">C7450_11975</name>
</gene>
<name>A0A2V3TTL0_9HYPH</name>
<reference evidence="1 2" key="1">
    <citation type="submission" date="2018-05" db="EMBL/GenBank/DDBJ databases">
        <title>Genomic Encyclopedia of Type Strains, Phase IV (KMG-IV): sequencing the most valuable type-strain genomes for metagenomic binning, comparative biology and taxonomic classification.</title>
        <authorList>
            <person name="Goeker M."/>
        </authorList>
    </citation>
    <scope>NUCLEOTIDE SEQUENCE [LARGE SCALE GENOMIC DNA]</scope>
    <source>
        <strain evidence="1 2">DSM 6462</strain>
    </source>
</reference>
<dbReference type="EMBL" id="QJJK01000019">
    <property type="protein sequence ID" value="PXW51636.1"/>
    <property type="molecule type" value="Genomic_DNA"/>
</dbReference>
<dbReference type="Proteomes" id="UP000248021">
    <property type="component" value="Unassembled WGS sequence"/>
</dbReference>
<protein>
    <submittedName>
        <fullName evidence="1">Uncharacterized protein</fullName>
    </submittedName>
</protein>
<evidence type="ECO:0000313" key="1">
    <source>
        <dbReference type="EMBL" id="PXW51636.1"/>
    </source>
</evidence>
<accession>A0A2V3TTL0</accession>
<dbReference type="AlphaFoldDB" id="A0A2V3TTL0"/>
<comment type="caution">
    <text evidence="1">The sequence shown here is derived from an EMBL/GenBank/DDBJ whole genome shotgun (WGS) entry which is preliminary data.</text>
</comment>